<dbReference type="PANTHER" id="PTHR47683:SF2">
    <property type="entry name" value="RNA-BINDING S4 DOMAIN-CONTAINING PROTEIN"/>
    <property type="match status" value="1"/>
</dbReference>
<dbReference type="InterPro" id="IPR006145">
    <property type="entry name" value="PsdUridine_synth_RsuA/RluA"/>
</dbReference>
<dbReference type="InterPro" id="IPR020094">
    <property type="entry name" value="TruA/RsuA/RluB/E/F_N"/>
</dbReference>
<gene>
    <name evidence="5" type="ORF">DSL64_21035</name>
</gene>
<dbReference type="Proteomes" id="UP000256373">
    <property type="component" value="Unassembled WGS sequence"/>
</dbReference>
<protein>
    <recommendedName>
        <fullName evidence="3">Pseudouridine synthase</fullName>
        <ecNumber evidence="3">5.4.99.-</ecNumber>
    </recommendedName>
</protein>
<evidence type="ECO:0000256" key="3">
    <source>
        <dbReference type="RuleBase" id="RU003887"/>
    </source>
</evidence>
<evidence type="ECO:0000259" key="4">
    <source>
        <dbReference type="Pfam" id="PF00849"/>
    </source>
</evidence>
<dbReference type="GO" id="GO:0006364">
    <property type="term" value="P:rRNA processing"/>
    <property type="evidence" value="ECO:0007669"/>
    <property type="project" value="UniProtKB-ARBA"/>
</dbReference>
<dbReference type="GO" id="GO:0140098">
    <property type="term" value="F:catalytic activity, acting on RNA"/>
    <property type="evidence" value="ECO:0007669"/>
    <property type="project" value="UniProtKB-ARBA"/>
</dbReference>
<sequence length="197" mass="22323">MFQYFLIYKPFGMLSQFTHEGDHATLADLDFDFPKDVYPVGRLDADSEGLLLLTNDNALKTKLLEPRFKHKRTYYVQVEGQATQQACNAMSAGVVISINGKKYQTLPAKVTLLEEPELPERNPPIRFRKNIPTSWISVILHEGKNRQVRKMTAAVNFPTLRLARWAIGDISLADCPVNISPGIVWELAPAEITRLLR</sequence>
<reference evidence="5 6" key="1">
    <citation type="submission" date="2018-07" db="EMBL/GenBank/DDBJ databases">
        <title>Dyadobacter roseus sp. nov., isolated from rose rhizosphere soil.</title>
        <authorList>
            <person name="Chen L."/>
        </authorList>
    </citation>
    <scope>NUCLEOTIDE SEQUENCE [LARGE SCALE GENOMIC DNA]</scope>
    <source>
        <strain evidence="5 6">RS19</strain>
    </source>
</reference>
<comment type="similarity">
    <text evidence="1 3">Belongs to the pseudouridine synthase RsuA family.</text>
</comment>
<dbReference type="EC" id="5.4.99.-" evidence="3"/>
<dbReference type="PANTHER" id="PTHR47683">
    <property type="entry name" value="PSEUDOURIDINE SYNTHASE FAMILY PROTEIN-RELATED"/>
    <property type="match status" value="1"/>
</dbReference>
<name>A0A3D8Y6D1_9BACT</name>
<dbReference type="InterPro" id="IPR018496">
    <property type="entry name" value="PsdUridine_synth_RsuA/RluB_CS"/>
</dbReference>
<dbReference type="NCBIfam" id="TIGR00093">
    <property type="entry name" value="pseudouridine synthase"/>
    <property type="match status" value="1"/>
</dbReference>
<evidence type="ECO:0000313" key="6">
    <source>
        <dbReference type="Proteomes" id="UP000256373"/>
    </source>
</evidence>
<dbReference type="GO" id="GO:0001522">
    <property type="term" value="P:pseudouridine synthesis"/>
    <property type="evidence" value="ECO:0007669"/>
    <property type="project" value="InterPro"/>
</dbReference>
<organism evidence="5 6">
    <name type="scientific">Dyadobacter luteus</name>
    <dbReference type="NCBI Taxonomy" id="2259619"/>
    <lineage>
        <taxon>Bacteria</taxon>
        <taxon>Pseudomonadati</taxon>
        <taxon>Bacteroidota</taxon>
        <taxon>Cytophagia</taxon>
        <taxon>Cytophagales</taxon>
        <taxon>Spirosomataceae</taxon>
        <taxon>Dyadobacter</taxon>
    </lineage>
</organism>
<dbReference type="PROSITE" id="PS01149">
    <property type="entry name" value="PSI_RSU"/>
    <property type="match status" value="1"/>
</dbReference>
<feature type="domain" description="Pseudouridine synthase RsuA/RluA-like" evidence="4">
    <location>
        <begin position="3"/>
        <end position="154"/>
    </location>
</feature>
<evidence type="ECO:0000256" key="2">
    <source>
        <dbReference type="ARBA" id="ARBA00023235"/>
    </source>
</evidence>
<dbReference type="OrthoDB" id="1012272at2"/>
<proteinExistence type="inferred from homology"/>
<dbReference type="Gene3D" id="3.30.70.580">
    <property type="entry name" value="Pseudouridine synthase I, catalytic domain, N-terminal subdomain"/>
    <property type="match status" value="1"/>
</dbReference>
<dbReference type="GO" id="GO:0003723">
    <property type="term" value="F:RNA binding"/>
    <property type="evidence" value="ECO:0007669"/>
    <property type="project" value="InterPro"/>
</dbReference>
<dbReference type="EMBL" id="QNUL01000021">
    <property type="protein sequence ID" value="REA58349.1"/>
    <property type="molecule type" value="Genomic_DNA"/>
</dbReference>
<keyword evidence="2 3" id="KW-0413">Isomerase</keyword>
<dbReference type="InterPro" id="IPR000748">
    <property type="entry name" value="PsdUridine_synth_RsuA/RluB/E/F"/>
</dbReference>
<dbReference type="InterPro" id="IPR042092">
    <property type="entry name" value="PsdUridine_s_RsuA/RluB/E/F_cat"/>
</dbReference>
<dbReference type="GO" id="GO:0009982">
    <property type="term" value="F:pseudouridine synthase activity"/>
    <property type="evidence" value="ECO:0007669"/>
    <property type="project" value="InterPro"/>
</dbReference>
<accession>A0A3D8Y6D1</accession>
<dbReference type="Pfam" id="PF00849">
    <property type="entry name" value="PseudoU_synth_2"/>
    <property type="match status" value="1"/>
</dbReference>
<evidence type="ECO:0000313" key="5">
    <source>
        <dbReference type="EMBL" id="REA58349.1"/>
    </source>
</evidence>
<comment type="caution">
    <text evidence="5">The sequence shown here is derived from an EMBL/GenBank/DDBJ whole genome shotgun (WGS) entry which is preliminary data.</text>
</comment>
<dbReference type="InterPro" id="IPR020103">
    <property type="entry name" value="PsdUridine_synth_cat_dom_sf"/>
</dbReference>
<dbReference type="AlphaFoldDB" id="A0A3D8Y6D1"/>
<dbReference type="Gene3D" id="3.30.70.1560">
    <property type="entry name" value="Alpha-L RNA-binding motif"/>
    <property type="match status" value="1"/>
</dbReference>
<dbReference type="RefSeq" id="WP_115832909.1">
    <property type="nucleotide sequence ID" value="NZ_QNUL01000021.1"/>
</dbReference>
<evidence type="ECO:0000256" key="1">
    <source>
        <dbReference type="ARBA" id="ARBA00008348"/>
    </source>
</evidence>
<keyword evidence="6" id="KW-1185">Reference proteome</keyword>
<dbReference type="SUPFAM" id="SSF55120">
    <property type="entry name" value="Pseudouridine synthase"/>
    <property type="match status" value="1"/>
</dbReference>
<dbReference type="InterPro" id="IPR050343">
    <property type="entry name" value="RsuA_PseudoU_synthase"/>
</dbReference>